<sequence>MVDILNIGGEPIFDDRIVKFEFHTYNPYVNTTFGHSDKLRIAIQQQDLRGSGTSGTTLVYKLSCKSILYVEGGLISKKKNVQKQPNFGCNCAAFMFDEIKLHNAGFIDSSDTAKSLMTDERNFNFCEPFSMLLGFCEDYKRVVINARHELILIRARNGNNYIVGDPAAEPALELFKVQWRIPHVSLNEFNKLSMLSALKSGQYLNDDGGGGDNVAAAATTWRRRDDGGGGGGGGGGCSGSDTHDSTYHQY</sequence>
<evidence type="ECO:0000256" key="1">
    <source>
        <dbReference type="SAM" id="MobiDB-lite"/>
    </source>
</evidence>
<dbReference type="STRING" id="34720.A0A151JWA8"/>
<evidence type="ECO:0000259" key="2">
    <source>
        <dbReference type="Pfam" id="PF21738"/>
    </source>
</evidence>
<protein>
    <recommendedName>
        <fullName evidence="2">Double jelly roll-like domain-containing protein</fullName>
    </recommendedName>
</protein>
<proteinExistence type="predicted"/>
<accession>A0A151JWA8</accession>
<feature type="domain" description="Double jelly roll-like" evidence="2">
    <location>
        <begin position="115"/>
        <end position="205"/>
    </location>
</feature>
<dbReference type="Pfam" id="PF21738">
    <property type="entry name" value="DJR-like_dom"/>
    <property type="match status" value="1"/>
</dbReference>
<organism evidence="3 4">
    <name type="scientific">Trachymyrmex septentrionalis</name>
    <dbReference type="NCBI Taxonomy" id="34720"/>
    <lineage>
        <taxon>Eukaryota</taxon>
        <taxon>Metazoa</taxon>
        <taxon>Ecdysozoa</taxon>
        <taxon>Arthropoda</taxon>
        <taxon>Hexapoda</taxon>
        <taxon>Insecta</taxon>
        <taxon>Pterygota</taxon>
        <taxon>Neoptera</taxon>
        <taxon>Endopterygota</taxon>
        <taxon>Hymenoptera</taxon>
        <taxon>Apocrita</taxon>
        <taxon>Aculeata</taxon>
        <taxon>Formicoidea</taxon>
        <taxon>Formicidae</taxon>
        <taxon>Myrmicinae</taxon>
        <taxon>Trachymyrmex</taxon>
    </lineage>
</organism>
<evidence type="ECO:0000313" key="4">
    <source>
        <dbReference type="Proteomes" id="UP000078541"/>
    </source>
</evidence>
<gene>
    <name evidence="3" type="ORF">ALC56_07102</name>
</gene>
<name>A0A151JWA8_9HYME</name>
<keyword evidence="4" id="KW-1185">Reference proteome</keyword>
<dbReference type="PANTHER" id="PTHR36159">
    <property type="entry name" value="PROTEIN CBG23766"/>
    <property type="match status" value="1"/>
</dbReference>
<dbReference type="PANTHER" id="PTHR36159:SF1">
    <property type="entry name" value="RETROVIRUS-RELATED POL POLYPROTEIN FROM TRANSPOSON 412-LIKE PROTEIN"/>
    <property type="match status" value="1"/>
</dbReference>
<reference evidence="3 4" key="1">
    <citation type="submission" date="2016-03" db="EMBL/GenBank/DDBJ databases">
        <title>Trachymyrmex septentrionalis WGS genome.</title>
        <authorList>
            <person name="Nygaard S."/>
            <person name="Hu H."/>
            <person name="Boomsma J."/>
            <person name="Zhang G."/>
        </authorList>
    </citation>
    <scope>NUCLEOTIDE SEQUENCE [LARGE SCALE GENOMIC DNA]</scope>
    <source>
        <strain evidence="3">Tsep2-gDNA-1</strain>
        <tissue evidence="3">Whole body</tissue>
    </source>
</reference>
<dbReference type="AlphaFoldDB" id="A0A151JWA8"/>
<feature type="compositionally biased region" description="Basic and acidic residues" evidence="1">
    <location>
        <begin position="241"/>
        <end position="250"/>
    </location>
</feature>
<dbReference type="InterPro" id="IPR049512">
    <property type="entry name" value="DJR-like_dom"/>
</dbReference>
<evidence type="ECO:0000313" key="3">
    <source>
        <dbReference type="EMBL" id="KYN38525.1"/>
    </source>
</evidence>
<feature type="compositionally biased region" description="Gly residues" evidence="1">
    <location>
        <begin position="228"/>
        <end position="238"/>
    </location>
</feature>
<dbReference type="Proteomes" id="UP000078541">
    <property type="component" value="Unassembled WGS sequence"/>
</dbReference>
<feature type="region of interest" description="Disordered" evidence="1">
    <location>
        <begin position="222"/>
        <end position="250"/>
    </location>
</feature>
<dbReference type="EMBL" id="KQ981661">
    <property type="protein sequence ID" value="KYN38525.1"/>
    <property type="molecule type" value="Genomic_DNA"/>
</dbReference>